<accession>A0A3S4T838</accession>
<reference evidence="2 3" key="1">
    <citation type="submission" date="2018-12" db="EMBL/GenBank/DDBJ databases">
        <authorList>
            <consortium name="Pathogen Informatics"/>
        </authorList>
    </citation>
    <scope>NUCLEOTIDE SEQUENCE [LARGE SCALE GENOMIC DNA]</scope>
    <source>
        <strain evidence="2 3">NCTC11636</strain>
    </source>
</reference>
<feature type="transmembrane region" description="Helical" evidence="1">
    <location>
        <begin position="103"/>
        <end position="125"/>
    </location>
</feature>
<protein>
    <submittedName>
        <fullName evidence="2">Uncharacterized protein</fullName>
    </submittedName>
</protein>
<keyword evidence="1" id="KW-0472">Membrane</keyword>
<sequence length="215" mass="23689">MIPSEDHPASEFDSDEYIEVEYIDPDGEYIHPDDGYIDPDTAPPPEQPLIALTPEQLKQLIMLPQAQVQAQVEAQMRAEAEAQMRAEAEAVSSEIQTTALTSLIFGAVAMVIGAAAGVTLFAYLYEPPITEDISGTITFGLFGLALPFGWHATRPRDSIVIVFLPGLTWLIMTVLRAWFSIVIGLPAMLFYLLRALVRLSRARRLRAAATSPLFE</sequence>
<feature type="transmembrane region" description="Helical" evidence="1">
    <location>
        <begin position="132"/>
        <end position="150"/>
    </location>
</feature>
<dbReference type="RefSeq" id="WP_126381095.1">
    <property type="nucleotide sequence ID" value="NZ_LR134350.1"/>
</dbReference>
<evidence type="ECO:0000313" key="2">
    <source>
        <dbReference type="EMBL" id="VEG25533.1"/>
    </source>
</evidence>
<keyword evidence="3" id="KW-1185">Reference proteome</keyword>
<proteinExistence type="predicted"/>
<name>A0A3S4T838_9ACTO</name>
<keyword evidence="1" id="KW-1133">Transmembrane helix</keyword>
<dbReference type="AlphaFoldDB" id="A0A3S4T838"/>
<dbReference type="Proteomes" id="UP000266895">
    <property type="component" value="Chromosome"/>
</dbReference>
<evidence type="ECO:0000256" key="1">
    <source>
        <dbReference type="SAM" id="Phobius"/>
    </source>
</evidence>
<evidence type="ECO:0000313" key="3">
    <source>
        <dbReference type="Proteomes" id="UP000266895"/>
    </source>
</evidence>
<organism evidence="2 3">
    <name type="scientific">Actinomyces howellii</name>
    <dbReference type="NCBI Taxonomy" id="52771"/>
    <lineage>
        <taxon>Bacteria</taxon>
        <taxon>Bacillati</taxon>
        <taxon>Actinomycetota</taxon>
        <taxon>Actinomycetes</taxon>
        <taxon>Actinomycetales</taxon>
        <taxon>Actinomycetaceae</taxon>
        <taxon>Actinomyces</taxon>
    </lineage>
</organism>
<dbReference type="OrthoDB" id="2680086at2"/>
<feature type="transmembrane region" description="Helical" evidence="1">
    <location>
        <begin position="170"/>
        <end position="193"/>
    </location>
</feature>
<keyword evidence="1" id="KW-0812">Transmembrane</keyword>
<dbReference type="EMBL" id="LR134350">
    <property type="protein sequence ID" value="VEG25533.1"/>
    <property type="molecule type" value="Genomic_DNA"/>
</dbReference>
<gene>
    <name evidence="2" type="ORF">NCTC11636_00083</name>
</gene>
<dbReference type="KEGG" id="ahw:NCTC11636_00083"/>